<comment type="caution">
    <text evidence="14">The sequence shown here is derived from an EMBL/GenBank/DDBJ whole genome shotgun (WGS) entry which is preliminary data.</text>
</comment>
<evidence type="ECO:0000256" key="2">
    <source>
        <dbReference type="ARBA" id="ARBA00008025"/>
    </source>
</evidence>
<keyword evidence="4" id="KW-0488">Methylation</keyword>
<evidence type="ECO:0000259" key="13">
    <source>
        <dbReference type="PROSITE" id="PS50892"/>
    </source>
</evidence>
<keyword evidence="3" id="KW-1003">Cell membrane</keyword>
<evidence type="ECO:0000256" key="7">
    <source>
        <dbReference type="ARBA" id="ARBA00023288"/>
    </source>
</evidence>
<evidence type="ECO:0000256" key="10">
    <source>
        <dbReference type="PROSITE-ProRule" id="PRU00290"/>
    </source>
</evidence>
<evidence type="ECO:0000256" key="6">
    <source>
        <dbReference type="ARBA" id="ARBA00023139"/>
    </source>
</evidence>
<dbReference type="FunFam" id="1.20.5.110:FF:000020">
    <property type="entry name" value="synaptobrevin homolog YKT6"/>
    <property type="match status" value="1"/>
</dbReference>
<dbReference type="GO" id="GO:0005886">
    <property type="term" value="C:plasma membrane"/>
    <property type="evidence" value="ECO:0007669"/>
    <property type="project" value="UniProtKB-SubCell"/>
</dbReference>
<keyword evidence="10" id="KW-0175">Coiled coil</keyword>
<evidence type="ECO:0000313" key="15">
    <source>
        <dbReference type="Proteomes" id="UP000243015"/>
    </source>
</evidence>
<dbReference type="Gene3D" id="1.20.5.110">
    <property type="match status" value="1"/>
</dbReference>
<dbReference type="VEuPathDB" id="FungiDB:TERG_05470"/>
<dbReference type="InterPro" id="IPR010908">
    <property type="entry name" value="Longin_dom"/>
</dbReference>
<dbReference type="SUPFAM" id="SSF64356">
    <property type="entry name" value="SNARE-like"/>
    <property type="match status" value="1"/>
</dbReference>
<organism evidence="14 15">
    <name type="scientific">Trichophyton rubrum</name>
    <name type="common">Athlete's foot fungus</name>
    <name type="synonym">Epidermophyton rubrum</name>
    <dbReference type="NCBI Taxonomy" id="5551"/>
    <lineage>
        <taxon>Eukaryota</taxon>
        <taxon>Fungi</taxon>
        <taxon>Dikarya</taxon>
        <taxon>Ascomycota</taxon>
        <taxon>Pezizomycotina</taxon>
        <taxon>Eurotiomycetes</taxon>
        <taxon>Eurotiomycetidae</taxon>
        <taxon>Onygenales</taxon>
        <taxon>Arthrodermataceae</taxon>
        <taxon>Trichophyton</taxon>
    </lineage>
</organism>
<dbReference type="CDD" id="cd15867">
    <property type="entry name" value="R-SNARE_YKT6"/>
    <property type="match status" value="1"/>
</dbReference>
<evidence type="ECO:0000256" key="9">
    <source>
        <dbReference type="ARBA" id="ARBA00026133"/>
    </source>
</evidence>
<dbReference type="PANTHER" id="PTHR45806">
    <property type="entry name" value="SYNAPTOBREVIN HOMOLOG YKT6"/>
    <property type="match status" value="1"/>
</dbReference>
<evidence type="ECO:0000313" key="14">
    <source>
        <dbReference type="EMBL" id="OAL64235.1"/>
    </source>
</evidence>
<evidence type="ECO:0000256" key="1">
    <source>
        <dbReference type="ARBA" id="ARBA00004342"/>
    </source>
</evidence>
<accession>A0A178EWW9</accession>
<comment type="similarity">
    <text evidence="2">Belongs to the synaptobrevin family.</text>
</comment>
<dbReference type="GO" id="GO:0005794">
    <property type="term" value="C:Golgi apparatus"/>
    <property type="evidence" value="ECO:0007669"/>
    <property type="project" value="TreeGrafter"/>
</dbReference>
<evidence type="ECO:0000256" key="11">
    <source>
        <dbReference type="SAM" id="MobiDB-lite"/>
    </source>
</evidence>
<reference evidence="14 15" key="1">
    <citation type="submission" date="2016-05" db="EMBL/GenBank/DDBJ databases">
        <title>Genome sequencing of Trichophyton rubrum CMCC(F)T1i isolated from hair.</title>
        <authorList>
            <person name="Zhan P."/>
            <person name="Tao Y."/>
            <person name="Liu W."/>
        </authorList>
    </citation>
    <scope>NUCLEOTIDE SEQUENCE [LARGE SCALE GENOMIC DNA]</scope>
    <source>
        <strain evidence="15">CMCC(F)T1i</strain>
    </source>
</reference>
<dbReference type="Pfam" id="PF13774">
    <property type="entry name" value="Longin"/>
    <property type="match status" value="1"/>
</dbReference>
<dbReference type="Gene3D" id="3.30.450.50">
    <property type="entry name" value="Longin domain"/>
    <property type="match status" value="1"/>
</dbReference>
<evidence type="ECO:0000256" key="5">
    <source>
        <dbReference type="ARBA" id="ARBA00023136"/>
    </source>
</evidence>
<dbReference type="SUPFAM" id="SSF58038">
    <property type="entry name" value="SNARE fusion complex"/>
    <property type="match status" value="1"/>
</dbReference>
<evidence type="ECO:0000256" key="3">
    <source>
        <dbReference type="ARBA" id="ARBA00022475"/>
    </source>
</evidence>
<comment type="subcellular location">
    <subcellularLocation>
        <location evidence="1">Cell membrane</location>
        <topology evidence="1">Lipid-anchor</topology>
        <orientation evidence="1">Cytoplasmic side</orientation>
    </subcellularLocation>
</comment>
<dbReference type="GO" id="GO:0005484">
    <property type="term" value="F:SNAP receptor activity"/>
    <property type="evidence" value="ECO:0007669"/>
    <property type="project" value="TreeGrafter"/>
</dbReference>
<dbReference type="PROSITE" id="PS50892">
    <property type="entry name" value="V_SNARE"/>
    <property type="match status" value="1"/>
</dbReference>
<name>A0A178EWW9_TRIRU</name>
<feature type="region of interest" description="Disordered" evidence="11">
    <location>
        <begin position="1"/>
        <end position="21"/>
    </location>
</feature>
<keyword evidence="7" id="KW-0449">Lipoprotein</keyword>
<dbReference type="PANTHER" id="PTHR45806:SF1">
    <property type="entry name" value="SYNAPTOBREVIN HOMOLOG YKT6"/>
    <property type="match status" value="1"/>
</dbReference>
<keyword evidence="5" id="KW-0472">Membrane</keyword>
<proteinExistence type="inferred from homology"/>
<dbReference type="InterPro" id="IPR042855">
    <property type="entry name" value="V_SNARE_CC"/>
</dbReference>
<dbReference type="AlphaFoldDB" id="A0A178EWW9"/>
<protein>
    <recommendedName>
        <fullName evidence="9">Synaptobrevin homolog YKT6</fullName>
    </recommendedName>
</protein>
<dbReference type="EMBL" id="LHPM01000017">
    <property type="protein sequence ID" value="OAL64235.1"/>
    <property type="molecule type" value="Genomic_DNA"/>
</dbReference>
<gene>
    <name evidence="14" type="ORF">A7C99_4893</name>
</gene>
<dbReference type="SMART" id="SM01270">
    <property type="entry name" value="Longin"/>
    <property type="match status" value="1"/>
</dbReference>
<keyword evidence="8" id="KW-0636">Prenylation</keyword>
<evidence type="ECO:0000259" key="12">
    <source>
        <dbReference type="PROSITE" id="PS50859"/>
    </source>
</evidence>
<dbReference type="CDD" id="cd14824">
    <property type="entry name" value="Longin"/>
    <property type="match status" value="1"/>
</dbReference>
<dbReference type="Pfam" id="PF00957">
    <property type="entry name" value="Synaptobrevin"/>
    <property type="match status" value="1"/>
</dbReference>
<evidence type="ECO:0000256" key="8">
    <source>
        <dbReference type="ARBA" id="ARBA00023289"/>
    </source>
</evidence>
<dbReference type="InterPro" id="IPR001388">
    <property type="entry name" value="Synaptobrevin-like"/>
</dbReference>
<keyword evidence="6" id="KW-0564">Palmitate</keyword>
<dbReference type="PRINTS" id="PR00219">
    <property type="entry name" value="SYNAPTOBREVN"/>
</dbReference>
<dbReference type="InterPro" id="IPR045848">
    <property type="entry name" value="R-SNARE_YKT6"/>
</dbReference>
<evidence type="ECO:0000256" key="4">
    <source>
        <dbReference type="ARBA" id="ARBA00022481"/>
    </source>
</evidence>
<sequence length="262" mass="29062">MRQPEERLSVSTTTDNTNNSRSSAVKRIWPYLSFETILTTDCSTADNITFCETKTGLPSSYAVKWTLAASPASPGTSVPPSLLRLQSSAPANDIPAYSYGEFMTLFCKTVAERTRPGQRQDIEEKSYTFHVYGRSEGIAGVIISDADYPALVAHQLLSKIVDEFLVKHPRTSFIGKEIGGPLDFPELKEYIVKYQDPTQADSIMKIQKELDETKIVLHKTIESVLERGEKIDSLVAKSDGLSAQSKMFYGQAKKQNSCCVVM</sequence>
<feature type="domain" description="Longin" evidence="12">
    <location>
        <begin position="67"/>
        <end position="170"/>
    </location>
</feature>
<feature type="compositionally biased region" description="Low complexity" evidence="11">
    <location>
        <begin position="11"/>
        <end position="21"/>
    </location>
</feature>
<dbReference type="Proteomes" id="UP000243015">
    <property type="component" value="Unassembled WGS sequence"/>
</dbReference>
<feature type="domain" description="V-SNARE coiled-coil homology" evidence="13">
    <location>
        <begin position="202"/>
        <end position="262"/>
    </location>
</feature>
<dbReference type="GO" id="GO:0006888">
    <property type="term" value="P:endoplasmic reticulum to Golgi vesicle-mediated transport"/>
    <property type="evidence" value="ECO:0007669"/>
    <property type="project" value="TreeGrafter"/>
</dbReference>
<dbReference type="PROSITE" id="PS50859">
    <property type="entry name" value="LONGIN"/>
    <property type="match status" value="1"/>
</dbReference>
<dbReference type="InterPro" id="IPR011012">
    <property type="entry name" value="Longin-like_dom_sf"/>
</dbReference>